<dbReference type="Pfam" id="PF02470">
    <property type="entry name" value="MlaD"/>
    <property type="match status" value="1"/>
</dbReference>
<dbReference type="PANTHER" id="PTHR33371:SF4">
    <property type="entry name" value="INTERMEMBRANE PHOSPHOLIPID TRANSPORT SYSTEM BINDING PROTEIN MLAD"/>
    <property type="match status" value="1"/>
</dbReference>
<dbReference type="PANTHER" id="PTHR33371">
    <property type="entry name" value="INTERMEMBRANE PHOSPHOLIPID TRANSPORT SYSTEM BINDING PROTEIN MLAD-RELATED"/>
    <property type="match status" value="1"/>
</dbReference>
<evidence type="ECO:0000313" key="3">
    <source>
        <dbReference type="EMBL" id="ABB41576.1"/>
    </source>
</evidence>
<proteinExistence type="predicted"/>
<dbReference type="InterPro" id="IPR052336">
    <property type="entry name" value="MlaD_Phospholipid_Transporter"/>
</dbReference>
<keyword evidence="1" id="KW-0812">Transmembrane</keyword>
<keyword evidence="1" id="KW-1133">Transmembrane helix</keyword>
<dbReference type="NCBIfam" id="TIGR04430">
    <property type="entry name" value="OM_asym_MlaD"/>
    <property type="match status" value="1"/>
</dbReference>
<evidence type="ECO:0000259" key="2">
    <source>
        <dbReference type="Pfam" id="PF02470"/>
    </source>
</evidence>
<keyword evidence="3" id="KW-0547">Nucleotide-binding</keyword>
<dbReference type="GO" id="GO:0005548">
    <property type="term" value="F:phospholipid transporter activity"/>
    <property type="evidence" value="ECO:0007669"/>
    <property type="project" value="TreeGrafter"/>
</dbReference>
<reference evidence="3" key="1">
    <citation type="submission" date="2006-07" db="EMBL/GenBank/DDBJ databases">
        <title>Complete sequence of Thiomicrospira crunogena XCL-2.</title>
        <authorList>
            <consortium name="US DOE Joint Genome Institute"/>
            <person name="Copeland A."/>
            <person name="Lucas S."/>
            <person name="Lapidus A."/>
            <person name="Barry K."/>
            <person name="Detter J.C."/>
            <person name="Glavina del Rio T."/>
            <person name="Hammon N."/>
            <person name="Israni S."/>
            <person name="Dalin E."/>
            <person name="Tice H."/>
            <person name="Pitluck S."/>
            <person name="Chain P."/>
            <person name="Malfatti S."/>
            <person name="Shin M."/>
            <person name="Vergez L."/>
            <person name="Schmutz J."/>
            <person name="Larimer F."/>
            <person name="Land M."/>
            <person name="Hauser L."/>
            <person name="Kyrpides N."/>
            <person name="Lykidis A."/>
            <person name="Scott K.M."/>
            <person name="Sievert S."/>
            <person name="Kerfeld C."/>
            <person name="Freyermuth S."/>
            <person name="Dobrinski K."/>
            <person name="Boller A."/>
            <person name="Fitzpatrick K."/>
            <person name="Thoma P."/>
            <person name="Moore J."/>
            <person name="Richardson P."/>
        </authorList>
    </citation>
    <scope>NUCLEOTIDE SEQUENCE</scope>
    <source>
        <strain evidence="3">XCL-2</strain>
    </source>
</reference>
<dbReference type="STRING" id="317025.Tcr_0981"/>
<gene>
    <name evidence="3" type="ordered locus">Tcr_0981</name>
</gene>
<sequence>MTRRKIIEIWVGAFVLLAMISLIMIALKVSNFQGLQEKPTYQINALFSNIGGLKVRSPVKISGVVVGRVSDISVDKVTYQARVKMQIYKDYDELPLDTSASILTSGLLGDQYIGLEPGADDVYLREGDQLDLVQPALVLEELIGQFLTKFADSGDSSK</sequence>
<dbReference type="EMBL" id="CP000109">
    <property type="protein sequence ID" value="ABB41576.1"/>
    <property type="molecule type" value="Genomic_DNA"/>
</dbReference>
<protein>
    <submittedName>
        <fullName evidence="3">ATP-binding cassette (ABC) superfamily transporter, solute-binding component</fullName>
    </submittedName>
</protein>
<accession>Q31GZ7</accession>
<feature type="domain" description="Mce/MlaD" evidence="2">
    <location>
        <begin position="39"/>
        <end position="118"/>
    </location>
</feature>
<feature type="transmembrane region" description="Helical" evidence="1">
    <location>
        <begin position="7"/>
        <end position="27"/>
    </location>
</feature>
<name>Q31GZ7_HYDCU</name>
<dbReference type="GO" id="GO:0005543">
    <property type="term" value="F:phospholipid binding"/>
    <property type="evidence" value="ECO:0007669"/>
    <property type="project" value="TreeGrafter"/>
</dbReference>
<evidence type="ECO:0000256" key="1">
    <source>
        <dbReference type="SAM" id="Phobius"/>
    </source>
</evidence>
<dbReference type="eggNOG" id="COG1463">
    <property type="taxonomic scope" value="Bacteria"/>
</dbReference>
<dbReference type="AlphaFoldDB" id="Q31GZ7"/>
<keyword evidence="1" id="KW-0472">Membrane</keyword>
<organism evidence="3">
    <name type="scientific">Hydrogenovibrio crunogenus (strain DSM 25203 / XCL-2)</name>
    <name type="common">Thiomicrospira crunogena</name>
    <dbReference type="NCBI Taxonomy" id="317025"/>
    <lineage>
        <taxon>Bacteria</taxon>
        <taxon>Pseudomonadati</taxon>
        <taxon>Pseudomonadota</taxon>
        <taxon>Gammaproteobacteria</taxon>
        <taxon>Thiotrichales</taxon>
        <taxon>Piscirickettsiaceae</taxon>
        <taxon>Hydrogenovibrio</taxon>
    </lineage>
</organism>
<dbReference type="HOGENOM" id="CLU_107027_0_0_6"/>
<dbReference type="InterPro" id="IPR003399">
    <property type="entry name" value="Mce/MlaD"/>
</dbReference>
<keyword evidence="3" id="KW-0067">ATP-binding</keyword>
<dbReference type="OrthoDB" id="9788420at2"/>
<dbReference type="GO" id="GO:0005524">
    <property type="term" value="F:ATP binding"/>
    <property type="evidence" value="ECO:0007669"/>
    <property type="project" value="UniProtKB-KW"/>
</dbReference>
<dbReference type="InterPro" id="IPR030970">
    <property type="entry name" value="ABC_MlaD"/>
</dbReference>
<dbReference type="KEGG" id="tcx:Tcr_0981"/>